<dbReference type="VEuPathDB" id="FungiDB:RhiirFUN_019179"/>
<organism evidence="2 3">
    <name type="scientific">Rhizophagus irregularis</name>
    <dbReference type="NCBI Taxonomy" id="588596"/>
    <lineage>
        <taxon>Eukaryota</taxon>
        <taxon>Fungi</taxon>
        <taxon>Fungi incertae sedis</taxon>
        <taxon>Mucoromycota</taxon>
        <taxon>Glomeromycotina</taxon>
        <taxon>Glomeromycetes</taxon>
        <taxon>Glomerales</taxon>
        <taxon>Glomeraceae</taxon>
        <taxon>Rhizophagus</taxon>
    </lineage>
</organism>
<feature type="compositionally biased region" description="Basic and acidic residues" evidence="1">
    <location>
        <begin position="90"/>
        <end position="99"/>
    </location>
</feature>
<sequence length="375" mass="43749">MDNNAINELLIISSNLSVHFNTIKWYSRKENVNVSRNSGKMDEGGFSIKTGVFNREVSSHSLKRKHESKEVGPGKDGQKAEVTFEDESKEVEPEKDGQKAEVTFEDELEGLEKDDQKAFEEESKGSEKKDNPFIAMDWHAWLERILEFSIEEARINILTYKYTPANGFEEIMIKYIGKVLMDFINKIIDVPSHVMTIDEVERDWIVDKISPMFTYMQATFINKIKFQCQHTNGFRQVVFLEMNGAPTDFLKPHSIGDTYKTLQERIDSLNSMLLNYLNYDVRFAERIRSLTIQGIRDRLTLRTLFLRGKNDYKDEEEFSAVFPLSWDFRFQFIEIFELMEFVIVSVLEYPDVIRELIKHPATSPEFSIRNCISCS</sequence>
<feature type="compositionally biased region" description="Basic and acidic residues" evidence="1">
    <location>
        <begin position="67"/>
        <end position="79"/>
    </location>
</feature>
<evidence type="ECO:0000313" key="2">
    <source>
        <dbReference type="EMBL" id="CAB5396156.1"/>
    </source>
</evidence>
<protein>
    <submittedName>
        <fullName evidence="2">Uncharacterized protein</fullName>
    </submittedName>
</protein>
<comment type="caution">
    <text evidence="2">The sequence shown here is derived from an EMBL/GenBank/DDBJ whole genome shotgun (WGS) entry which is preliminary data.</text>
</comment>
<evidence type="ECO:0000313" key="3">
    <source>
        <dbReference type="Proteomes" id="UP000684084"/>
    </source>
</evidence>
<reference evidence="2" key="1">
    <citation type="submission" date="2020-05" db="EMBL/GenBank/DDBJ databases">
        <authorList>
            <person name="Rincon C."/>
            <person name="Sanders R I."/>
            <person name="Robbins C."/>
            <person name="Chaturvedi A."/>
        </authorList>
    </citation>
    <scope>NUCLEOTIDE SEQUENCE</scope>
    <source>
        <strain evidence="2">CHB12</strain>
    </source>
</reference>
<evidence type="ECO:0000256" key="1">
    <source>
        <dbReference type="SAM" id="MobiDB-lite"/>
    </source>
</evidence>
<feature type="region of interest" description="Disordered" evidence="1">
    <location>
        <begin position="57"/>
        <end position="107"/>
    </location>
</feature>
<dbReference type="AlphaFoldDB" id="A0A915ZZH5"/>
<dbReference type="EMBL" id="CAGKOT010000111">
    <property type="protein sequence ID" value="CAB5396156.1"/>
    <property type="molecule type" value="Genomic_DNA"/>
</dbReference>
<dbReference type="OrthoDB" id="2442088at2759"/>
<gene>
    <name evidence="2" type="ORF">CHRIB12_LOCUS24199</name>
</gene>
<name>A0A915ZZH5_9GLOM</name>
<dbReference type="Proteomes" id="UP000684084">
    <property type="component" value="Unassembled WGS sequence"/>
</dbReference>
<proteinExistence type="predicted"/>
<accession>A0A915ZZH5</accession>